<gene>
    <name evidence="1" type="ORF">M422DRAFT_255946</name>
</gene>
<reference evidence="1 2" key="1">
    <citation type="submission" date="2014-06" db="EMBL/GenBank/DDBJ databases">
        <title>Evolutionary Origins and Diversification of the Mycorrhizal Mutualists.</title>
        <authorList>
            <consortium name="DOE Joint Genome Institute"/>
            <consortium name="Mycorrhizal Genomics Consortium"/>
            <person name="Kohler A."/>
            <person name="Kuo A."/>
            <person name="Nagy L.G."/>
            <person name="Floudas D."/>
            <person name="Copeland A."/>
            <person name="Barry K.W."/>
            <person name="Cichocki N."/>
            <person name="Veneault-Fourrey C."/>
            <person name="LaButti K."/>
            <person name="Lindquist E.A."/>
            <person name="Lipzen A."/>
            <person name="Lundell T."/>
            <person name="Morin E."/>
            <person name="Murat C."/>
            <person name="Riley R."/>
            <person name="Ohm R."/>
            <person name="Sun H."/>
            <person name="Tunlid A."/>
            <person name="Henrissat B."/>
            <person name="Grigoriev I.V."/>
            <person name="Hibbett D.S."/>
            <person name="Martin F."/>
        </authorList>
    </citation>
    <scope>NUCLEOTIDE SEQUENCE [LARGE SCALE GENOMIC DNA]</scope>
    <source>
        <strain evidence="1 2">SS14</strain>
    </source>
</reference>
<proteinExistence type="predicted"/>
<dbReference type="Proteomes" id="UP000054279">
    <property type="component" value="Unassembled WGS sequence"/>
</dbReference>
<organism evidence="1 2">
    <name type="scientific">Sphaerobolus stellatus (strain SS14)</name>
    <dbReference type="NCBI Taxonomy" id="990650"/>
    <lineage>
        <taxon>Eukaryota</taxon>
        <taxon>Fungi</taxon>
        <taxon>Dikarya</taxon>
        <taxon>Basidiomycota</taxon>
        <taxon>Agaricomycotina</taxon>
        <taxon>Agaricomycetes</taxon>
        <taxon>Phallomycetidae</taxon>
        <taxon>Geastrales</taxon>
        <taxon>Sphaerobolaceae</taxon>
        <taxon>Sphaerobolus</taxon>
    </lineage>
</organism>
<sequence>MLKTLCANLMALDHLYITKLATQQEHIQHQLDSITRFSAQMNTRPQRAGPPPCNFASTTFPPLVPNIFPPSAAFNTQSNSQTCMNCPFRPIGNNANFILKPSKTVNHLANHNFEATPNETCQYEEAVSRWFTTYGTDAIPNASRPFPLTPSSPSPGSGECWRCGHKGHYKESAECPHNNPLPDKEQQYCRIAGASILNAMRNVKSTAAFHIESGTFDEFNCNYAFTSDSQEPQYKDYQDTNLFLGNARGDDL</sequence>
<accession>A0A0C9V255</accession>
<dbReference type="HOGENOM" id="CLU_054619_0_0_1"/>
<protein>
    <submittedName>
        <fullName evidence="1">Uncharacterized protein</fullName>
    </submittedName>
</protein>
<keyword evidence="2" id="KW-1185">Reference proteome</keyword>
<name>A0A0C9V255_SPHS4</name>
<evidence type="ECO:0000313" key="2">
    <source>
        <dbReference type="Proteomes" id="UP000054279"/>
    </source>
</evidence>
<dbReference type="AlphaFoldDB" id="A0A0C9V255"/>
<dbReference type="EMBL" id="KN837139">
    <property type="protein sequence ID" value="KIJ41099.1"/>
    <property type="molecule type" value="Genomic_DNA"/>
</dbReference>
<evidence type="ECO:0000313" key="1">
    <source>
        <dbReference type="EMBL" id="KIJ41099.1"/>
    </source>
</evidence>